<proteinExistence type="predicted"/>
<dbReference type="RefSeq" id="XP_014467327.1">
    <property type="nucleotide sequence ID" value="XM_014611841.1"/>
</dbReference>
<dbReference type="AlphaFoldDB" id="A0A6P3WNB9"/>
<evidence type="ECO:0000256" key="1">
    <source>
        <dbReference type="SAM" id="MobiDB-lite"/>
    </source>
</evidence>
<accession>A0A6P3WNB9</accession>
<protein>
    <submittedName>
        <fullName evidence="3">Uncharacterized protein LOC106740622 isoform X1</fullName>
    </submittedName>
</protein>
<evidence type="ECO:0000313" key="3">
    <source>
        <dbReference type="RefSeq" id="XP_014467327.1"/>
    </source>
</evidence>
<reference evidence="3" key="1">
    <citation type="submission" date="2025-08" db="UniProtKB">
        <authorList>
            <consortium name="RefSeq"/>
        </authorList>
    </citation>
    <scope>IDENTIFICATION</scope>
</reference>
<feature type="compositionally biased region" description="Basic and acidic residues" evidence="1">
    <location>
        <begin position="1"/>
        <end position="21"/>
    </location>
</feature>
<dbReference type="Proteomes" id="UP000515204">
    <property type="component" value="Unplaced"/>
</dbReference>
<dbReference type="GeneID" id="106740622"/>
<name>A0A6P3WNB9_DINQU</name>
<organism evidence="2 3">
    <name type="scientific">Dinoponera quadriceps</name>
    <name type="common">South American ant</name>
    <dbReference type="NCBI Taxonomy" id="609295"/>
    <lineage>
        <taxon>Eukaryota</taxon>
        <taxon>Metazoa</taxon>
        <taxon>Ecdysozoa</taxon>
        <taxon>Arthropoda</taxon>
        <taxon>Hexapoda</taxon>
        <taxon>Insecta</taxon>
        <taxon>Pterygota</taxon>
        <taxon>Neoptera</taxon>
        <taxon>Endopterygota</taxon>
        <taxon>Hymenoptera</taxon>
        <taxon>Apocrita</taxon>
        <taxon>Aculeata</taxon>
        <taxon>Formicoidea</taxon>
        <taxon>Formicidae</taxon>
        <taxon>Ponerinae</taxon>
        <taxon>Ponerini</taxon>
        <taxon>Dinoponera</taxon>
    </lineage>
</organism>
<keyword evidence="2" id="KW-1185">Reference proteome</keyword>
<feature type="region of interest" description="Disordered" evidence="1">
    <location>
        <begin position="1"/>
        <end position="42"/>
    </location>
</feature>
<dbReference type="KEGG" id="dqu:106740622"/>
<gene>
    <name evidence="3" type="primary">LOC106740622</name>
</gene>
<sequence length="134" mass="15490">MEQKKRKETQKSRHWSSERARTAARPISEITSTSGRRDTDRLRRIPAQEVLRFESSVERFADHDLVTLALRARSGKIKTERAREKEGKTVYWIRERGGSSRIERRQISLGDPCGGRVLRGCDVLDEARTRSEPV</sequence>
<evidence type="ECO:0000313" key="2">
    <source>
        <dbReference type="Proteomes" id="UP000515204"/>
    </source>
</evidence>